<dbReference type="Proteomes" id="UP000198432">
    <property type="component" value="Unassembled WGS sequence"/>
</dbReference>
<keyword evidence="2" id="KW-1185">Reference proteome</keyword>
<reference evidence="2" key="1">
    <citation type="submission" date="2017-06" db="EMBL/GenBank/DDBJ databases">
        <authorList>
            <person name="Varghese N."/>
            <person name="Submissions S."/>
        </authorList>
    </citation>
    <scope>NUCLEOTIDE SEQUENCE [LARGE SCALE GENOMIC DNA]</scope>
    <source>
        <strain evidence="2">NKM1</strain>
    </source>
</reference>
<dbReference type="EMBL" id="FZOQ01000005">
    <property type="protein sequence ID" value="SNS34642.1"/>
    <property type="molecule type" value="Genomic_DNA"/>
</dbReference>
<evidence type="ECO:0000313" key="1">
    <source>
        <dbReference type="EMBL" id="SNS34642.1"/>
    </source>
</evidence>
<name>A0A239DSB5_9BACT</name>
<protein>
    <submittedName>
        <fullName evidence="1">Thioredoxin</fullName>
    </submittedName>
</protein>
<organism evidence="1 2">
    <name type="scientific">Pontibacter ummariensis</name>
    <dbReference type="NCBI Taxonomy" id="1610492"/>
    <lineage>
        <taxon>Bacteria</taxon>
        <taxon>Pseudomonadati</taxon>
        <taxon>Bacteroidota</taxon>
        <taxon>Cytophagia</taxon>
        <taxon>Cytophagales</taxon>
        <taxon>Hymenobacteraceae</taxon>
        <taxon>Pontibacter</taxon>
    </lineage>
</organism>
<gene>
    <name evidence="1" type="ORF">SAMN06296052_10576</name>
</gene>
<dbReference type="AlphaFoldDB" id="A0A239DSB5"/>
<dbReference type="Pfam" id="PF13743">
    <property type="entry name" value="Thioredoxin_5"/>
    <property type="match status" value="1"/>
</dbReference>
<sequence>MSTDDKVWFYSQTSSSFPTCVAVKRARLQSPKVEEVYLRRVQEAILLQGRNISKRKLCLEVVKEQNSYKNKKLDSEGLTATAFVQRQ</sequence>
<evidence type="ECO:0000313" key="2">
    <source>
        <dbReference type="Proteomes" id="UP000198432"/>
    </source>
</evidence>
<accession>A0A239DSB5</accession>
<dbReference type="Gene3D" id="3.40.30.10">
    <property type="entry name" value="Glutaredoxin"/>
    <property type="match status" value="1"/>
</dbReference>
<dbReference type="RefSeq" id="WP_144266286.1">
    <property type="nucleotide sequence ID" value="NZ_FZOQ01000005.1"/>
</dbReference>
<proteinExistence type="predicted"/>